<dbReference type="OrthoDB" id="9790745at2"/>
<dbReference type="Pfam" id="PF00258">
    <property type="entry name" value="Flavodoxin_1"/>
    <property type="match status" value="1"/>
</dbReference>
<evidence type="ECO:0000256" key="8">
    <source>
        <dbReference type="RuleBase" id="RU367037"/>
    </source>
</evidence>
<dbReference type="EMBL" id="RBZP01000002">
    <property type="protein sequence ID" value="RKQ35608.1"/>
    <property type="molecule type" value="Genomic_DNA"/>
</dbReference>
<dbReference type="Gene3D" id="3.40.50.360">
    <property type="match status" value="1"/>
</dbReference>
<evidence type="ECO:0000256" key="7">
    <source>
        <dbReference type="ARBA" id="ARBA00022982"/>
    </source>
</evidence>
<name>A0A495A750_9BACI</name>
<dbReference type="RefSeq" id="WP_121203239.1">
    <property type="nucleotide sequence ID" value="NZ_RBZP01000002.1"/>
</dbReference>
<reference evidence="10 11" key="1">
    <citation type="journal article" date="2016" name="Int. J. Syst. Evol. Microbiol.">
        <title>Oceanobacillus halophilus sp. nov., a novel moderately halophilic bacterium from a hypersaline lake.</title>
        <authorList>
            <person name="Amoozegar M.A."/>
            <person name="Bagheri M."/>
            <person name="Makhdoumi A."/>
            <person name="Nikou M.M."/>
            <person name="Fazeli S.A.S."/>
            <person name="Schumann P."/>
            <person name="Sproer C."/>
            <person name="Sanchez-Porro C."/>
            <person name="Ventosa A."/>
        </authorList>
    </citation>
    <scope>NUCLEOTIDE SEQUENCE [LARGE SCALE GENOMIC DNA]</scope>
    <source>
        <strain evidence="10 11">DSM 23996</strain>
    </source>
</reference>
<comment type="function">
    <text evidence="2 8">Low-potential electron donor to a number of redox enzymes.</text>
</comment>
<comment type="caution">
    <text evidence="10">The sequence shown here is derived from an EMBL/GenBank/DDBJ whole genome shotgun (WGS) entry which is preliminary data.</text>
</comment>
<keyword evidence="4 8" id="KW-0813">Transport</keyword>
<sequence length="157" mass="17698">MSNFLVLYASVTGNTELMANAVVNYLKQYDHNHNVDIKEFDVDKINVRDLPNYDAVLLGVYTWTDGELPFEVEDFYDELDDIDMTGVACGVFGSGDQFYDVFCGAVDIMYERMEEIGAAMIPIKVKADLDPNEEEAKQCKELAESVIRTVSQMNVVL</sequence>
<gene>
    <name evidence="10" type="ORF">D8M06_04885</name>
</gene>
<evidence type="ECO:0000256" key="4">
    <source>
        <dbReference type="ARBA" id="ARBA00022448"/>
    </source>
</evidence>
<organism evidence="10 11">
    <name type="scientific">Oceanobacillus halophilus</name>
    <dbReference type="NCBI Taxonomy" id="930130"/>
    <lineage>
        <taxon>Bacteria</taxon>
        <taxon>Bacillati</taxon>
        <taxon>Bacillota</taxon>
        <taxon>Bacilli</taxon>
        <taxon>Bacillales</taxon>
        <taxon>Bacillaceae</taxon>
        <taxon>Oceanobacillus</taxon>
    </lineage>
</organism>
<accession>A0A495A750</accession>
<keyword evidence="5 8" id="KW-0285">Flavoprotein</keyword>
<dbReference type="GO" id="GO:0010181">
    <property type="term" value="F:FMN binding"/>
    <property type="evidence" value="ECO:0007669"/>
    <property type="project" value="UniProtKB-UniRule"/>
</dbReference>
<dbReference type="GO" id="GO:0009055">
    <property type="term" value="F:electron transfer activity"/>
    <property type="evidence" value="ECO:0007669"/>
    <property type="project" value="UniProtKB-UniRule"/>
</dbReference>
<evidence type="ECO:0000256" key="6">
    <source>
        <dbReference type="ARBA" id="ARBA00022643"/>
    </source>
</evidence>
<dbReference type="PRINTS" id="PR00369">
    <property type="entry name" value="FLAVODOXIN"/>
</dbReference>
<evidence type="ECO:0000256" key="2">
    <source>
        <dbReference type="ARBA" id="ARBA00003297"/>
    </source>
</evidence>
<dbReference type="AlphaFoldDB" id="A0A495A750"/>
<evidence type="ECO:0000256" key="1">
    <source>
        <dbReference type="ARBA" id="ARBA00001917"/>
    </source>
</evidence>
<evidence type="ECO:0000256" key="3">
    <source>
        <dbReference type="ARBA" id="ARBA00005267"/>
    </source>
</evidence>
<protein>
    <recommendedName>
        <fullName evidence="8">Flavodoxin</fullName>
    </recommendedName>
</protein>
<dbReference type="Proteomes" id="UP000269301">
    <property type="component" value="Unassembled WGS sequence"/>
</dbReference>
<dbReference type="NCBIfam" id="NF005216">
    <property type="entry name" value="PRK06703.1"/>
    <property type="match status" value="1"/>
</dbReference>
<evidence type="ECO:0000313" key="11">
    <source>
        <dbReference type="Proteomes" id="UP000269301"/>
    </source>
</evidence>
<dbReference type="InterPro" id="IPR050619">
    <property type="entry name" value="Flavodoxin"/>
</dbReference>
<dbReference type="InterPro" id="IPR029039">
    <property type="entry name" value="Flavoprotein-like_sf"/>
</dbReference>
<keyword evidence="11" id="KW-1185">Reference proteome</keyword>
<dbReference type="PANTHER" id="PTHR42809:SF1">
    <property type="entry name" value="FLAVODOXIN 1"/>
    <property type="match status" value="1"/>
</dbReference>
<dbReference type="InterPro" id="IPR008254">
    <property type="entry name" value="Flavodoxin/NO_synth"/>
</dbReference>
<evidence type="ECO:0000259" key="9">
    <source>
        <dbReference type="PROSITE" id="PS50902"/>
    </source>
</evidence>
<keyword evidence="6 8" id="KW-0288">FMN</keyword>
<evidence type="ECO:0000313" key="10">
    <source>
        <dbReference type="EMBL" id="RKQ35608.1"/>
    </source>
</evidence>
<dbReference type="InterPro" id="IPR001094">
    <property type="entry name" value="Flavdoxin-like"/>
</dbReference>
<dbReference type="PROSITE" id="PS50902">
    <property type="entry name" value="FLAVODOXIN_LIKE"/>
    <property type="match status" value="1"/>
</dbReference>
<evidence type="ECO:0000256" key="5">
    <source>
        <dbReference type="ARBA" id="ARBA00022630"/>
    </source>
</evidence>
<feature type="domain" description="Flavodoxin-like" evidence="9">
    <location>
        <begin position="4"/>
        <end position="147"/>
    </location>
</feature>
<proteinExistence type="inferred from homology"/>
<comment type="similarity">
    <text evidence="3 8">Belongs to the flavodoxin family.</text>
</comment>
<dbReference type="SUPFAM" id="SSF52218">
    <property type="entry name" value="Flavoproteins"/>
    <property type="match status" value="1"/>
</dbReference>
<dbReference type="InterPro" id="IPR010087">
    <property type="entry name" value="Flav_short"/>
</dbReference>
<dbReference type="PANTHER" id="PTHR42809">
    <property type="entry name" value="FLAVODOXIN 2"/>
    <property type="match status" value="1"/>
</dbReference>
<comment type="cofactor">
    <cofactor evidence="1 8">
        <name>FMN</name>
        <dbReference type="ChEBI" id="CHEBI:58210"/>
    </cofactor>
</comment>
<dbReference type="GO" id="GO:0016651">
    <property type="term" value="F:oxidoreductase activity, acting on NAD(P)H"/>
    <property type="evidence" value="ECO:0007669"/>
    <property type="project" value="UniProtKB-ARBA"/>
</dbReference>
<keyword evidence="7 8" id="KW-0249">Electron transport</keyword>
<dbReference type="NCBIfam" id="TIGR01753">
    <property type="entry name" value="flav_short"/>
    <property type="match status" value="1"/>
</dbReference>